<dbReference type="InterPro" id="IPR026960">
    <property type="entry name" value="RVT-Znf"/>
</dbReference>
<dbReference type="InterPro" id="IPR044730">
    <property type="entry name" value="RNase_H-like_dom_plant"/>
</dbReference>
<accession>A0A396JPI0</accession>
<dbReference type="InterPro" id="IPR036397">
    <property type="entry name" value="RNaseH_sf"/>
</dbReference>
<dbReference type="InterPro" id="IPR052929">
    <property type="entry name" value="RNase_H-like_EbsB-rel"/>
</dbReference>
<keyword evidence="3" id="KW-0695">RNA-directed DNA polymerase</keyword>
<comment type="caution">
    <text evidence="3">The sequence shown here is derived from an EMBL/GenBank/DDBJ whole genome shotgun (WGS) entry which is preliminary data.</text>
</comment>
<name>A0A396JPI0_MEDTR</name>
<gene>
    <name evidence="3" type="ORF">MtrunA17_Chr1g0162501</name>
</gene>
<dbReference type="InterPro" id="IPR002156">
    <property type="entry name" value="RNaseH_domain"/>
</dbReference>
<dbReference type="GO" id="GO:0003676">
    <property type="term" value="F:nucleic acid binding"/>
    <property type="evidence" value="ECO:0007669"/>
    <property type="project" value="InterPro"/>
</dbReference>
<dbReference type="Gramene" id="rna1688">
    <property type="protein sequence ID" value="RHN78163.1"/>
    <property type="gene ID" value="gene1688"/>
</dbReference>
<proteinExistence type="predicted"/>
<dbReference type="EMBL" id="PSQE01000001">
    <property type="protein sequence ID" value="RHN78163.1"/>
    <property type="molecule type" value="Genomic_DNA"/>
</dbReference>
<keyword evidence="3" id="KW-0548">Nucleotidyltransferase</keyword>
<evidence type="ECO:0000313" key="4">
    <source>
        <dbReference type="Proteomes" id="UP000265566"/>
    </source>
</evidence>
<evidence type="ECO:0000313" key="3">
    <source>
        <dbReference type="EMBL" id="RHN78163.1"/>
    </source>
</evidence>
<feature type="domain" description="RNase H type-1" evidence="1">
    <location>
        <begin position="165"/>
        <end position="285"/>
    </location>
</feature>
<evidence type="ECO:0000259" key="2">
    <source>
        <dbReference type="Pfam" id="PF13966"/>
    </source>
</evidence>
<dbReference type="PANTHER" id="PTHR47074">
    <property type="entry name" value="BNAC02G40300D PROTEIN"/>
    <property type="match status" value="1"/>
</dbReference>
<feature type="domain" description="Reverse transcriptase zinc-binding" evidence="2">
    <location>
        <begin position="2"/>
        <end position="60"/>
    </location>
</feature>
<dbReference type="SUPFAM" id="SSF53098">
    <property type="entry name" value="Ribonuclease H-like"/>
    <property type="match status" value="1"/>
</dbReference>
<dbReference type="Proteomes" id="UP000265566">
    <property type="component" value="Chromosome 1"/>
</dbReference>
<protein>
    <submittedName>
        <fullName evidence="3">Putative ribonuclease H-like domain, reverse transcriptase zinc-binding domain-containing protein</fullName>
    </submittedName>
</protein>
<dbReference type="GO" id="GO:0003964">
    <property type="term" value="F:RNA-directed DNA polymerase activity"/>
    <property type="evidence" value="ECO:0007669"/>
    <property type="project" value="UniProtKB-KW"/>
</dbReference>
<dbReference type="Pfam" id="PF13966">
    <property type="entry name" value="zf-RVT"/>
    <property type="match status" value="1"/>
</dbReference>
<keyword evidence="3" id="KW-0808">Transferase</keyword>
<dbReference type="InterPro" id="IPR012337">
    <property type="entry name" value="RNaseH-like_sf"/>
</dbReference>
<dbReference type="Gene3D" id="3.30.420.10">
    <property type="entry name" value="Ribonuclease H-like superfamily/Ribonuclease H"/>
    <property type="match status" value="1"/>
</dbReference>
<dbReference type="CDD" id="cd06222">
    <property type="entry name" value="RNase_H_like"/>
    <property type="match status" value="1"/>
</dbReference>
<organism evidence="3 4">
    <name type="scientific">Medicago truncatula</name>
    <name type="common">Barrel medic</name>
    <name type="synonym">Medicago tribuloides</name>
    <dbReference type="NCBI Taxonomy" id="3880"/>
    <lineage>
        <taxon>Eukaryota</taxon>
        <taxon>Viridiplantae</taxon>
        <taxon>Streptophyta</taxon>
        <taxon>Embryophyta</taxon>
        <taxon>Tracheophyta</taxon>
        <taxon>Spermatophyta</taxon>
        <taxon>Magnoliopsida</taxon>
        <taxon>eudicotyledons</taxon>
        <taxon>Gunneridae</taxon>
        <taxon>Pentapetalae</taxon>
        <taxon>rosids</taxon>
        <taxon>fabids</taxon>
        <taxon>Fabales</taxon>
        <taxon>Fabaceae</taxon>
        <taxon>Papilionoideae</taxon>
        <taxon>50 kb inversion clade</taxon>
        <taxon>NPAAA clade</taxon>
        <taxon>Hologalegina</taxon>
        <taxon>IRL clade</taxon>
        <taxon>Trifolieae</taxon>
        <taxon>Medicago</taxon>
    </lineage>
</organism>
<dbReference type="GO" id="GO:0004523">
    <property type="term" value="F:RNA-DNA hybrid ribonuclease activity"/>
    <property type="evidence" value="ECO:0007669"/>
    <property type="project" value="InterPro"/>
</dbReference>
<dbReference type="Pfam" id="PF13456">
    <property type="entry name" value="RVT_3"/>
    <property type="match status" value="1"/>
</dbReference>
<reference evidence="4" key="1">
    <citation type="journal article" date="2018" name="Nat. Plants">
        <title>Whole-genome landscape of Medicago truncatula symbiotic genes.</title>
        <authorList>
            <person name="Pecrix Y."/>
            <person name="Staton S.E."/>
            <person name="Sallet E."/>
            <person name="Lelandais-Briere C."/>
            <person name="Moreau S."/>
            <person name="Carrere S."/>
            <person name="Blein T."/>
            <person name="Jardinaud M.F."/>
            <person name="Latrasse D."/>
            <person name="Zouine M."/>
            <person name="Zahm M."/>
            <person name="Kreplak J."/>
            <person name="Mayjonade B."/>
            <person name="Satge C."/>
            <person name="Perez M."/>
            <person name="Cauet S."/>
            <person name="Marande W."/>
            <person name="Chantry-Darmon C."/>
            <person name="Lopez-Roques C."/>
            <person name="Bouchez O."/>
            <person name="Berard A."/>
            <person name="Debelle F."/>
            <person name="Munos S."/>
            <person name="Bendahmane A."/>
            <person name="Berges H."/>
            <person name="Niebel A."/>
            <person name="Buitink J."/>
            <person name="Frugier F."/>
            <person name="Benhamed M."/>
            <person name="Crespi M."/>
            <person name="Gouzy J."/>
            <person name="Gamas P."/>
        </authorList>
    </citation>
    <scope>NUCLEOTIDE SEQUENCE [LARGE SCALE GENOMIC DNA]</scope>
    <source>
        <strain evidence="4">cv. Jemalong A17</strain>
    </source>
</reference>
<sequence>MKIPPRVCSFLWRLAHQCLPTRVNLTTRGISCDDTCVMCESLAESHMHLFFVCTKAMDCWDRINLGNHIRELLHRANDFTTMLFDFLDRLPSYQQHAAAMLLWSLWKSRNIKLWDSLDTTTASTVSRAKDTLHEWRCMQRARPQPQNQDHIISWKKPPEGVLKCNIDAATFSHNTVTGFGMCFRNFRGQLLMGKSALLQSFGSVLEAEAVAMLDALHTAITAGYHDVMFETDNKILVDAINSSFVYLNEFGNIVSQCRDLLFSNSDFVVSYVRRQANRVAHNIARASYSQSSPHIFYNVPLTLHSLIMNEMH</sequence>
<evidence type="ECO:0000259" key="1">
    <source>
        <dbReference type="Pfam" id="PF13456"/>
    </source>
</evidence>
<dbReference type="AlphaFoldDB" id="A0A396JPI0"/>
<dbReference type="PANTHER" id="PTHR47074:SF48">
    <property type="entry name" value="POLYNUCLEOTIDYL TRANSFERASE, RIBONUCLEASE H-LIKE SUPERFAMILY PROTEIN"/>
    <property type="match status" value="1"/>
</dbReference>